<reference evidence="1" key="1">
    <citation type="submission" date="2020-03" db="EMBL/GenBank/DDBJ databases">
        <title>Hybrid Assembly of Korean Phytophthora infestans isolates.</title>
        <authorList>
            <person name="Prokchorchik M."/>
            <person name="Lee Y."/>
            <person name="Seo J."/>
            <person name="Cho J.-H."/>
            <person name="Park Y.-E."/>
            <person name="Jang D.-C."/>
            <person name="Im J.-S."/>
            <person name="Choi J.-G."/>
            <person name="Park H.-J."/>
            <person name="Lee G.-B."/>
            <person name="Lee Y.-G."/>
            <person name="Hong S.-Y."/>
            <person name="Cho K."/>
            <person name="Sohn K.H."/>
        </authorList>
    </citation>
    <scope>NUCLEOTIDE SEQUENCE</scope>
    <source>
        <strain evidence="1">KR_2_A2</strain>
    </source>
</reference>
<comment type="caution">
    <text evidence="1">The sequence shown here is derived from an EMBL/GenBank/DDBJ whole genome shotgun (WGS) entry which is preliminary data.</text>
</comment>
<protein>
    <submittedName>
        <fullName evidence="1">Uncharacterized protein</fullName>
    </submittedName>
</protein>
<evidence type="ECO:0000313" key="2">
    <source>
        <dbReference type="Proteomes" id="UP000704712"/>
    </source>
</evidence>
<accession>A0A8S9V2T5</accession>
<sequence length="86" mass="9594">MEVELTVVPYDYDLPDSELQYEGFSINNDLLTRLQNRALVAGVTTDKLKYGNCGMNQSCIDIRSTRCCVTSQSQEYSLNSSTLSEG</sequence>
<dbReference type="EMBL" id="JAACNO010000726">
    <property type="protein sequence ID" value="KAF4145519.1"/>
    <property type="molecule type" value="Genomic_DNA"/>
</dbReference>
<proteinExistence type="predicted"/>
<dbReference type="Proteomes" id="UP000704712">
    <property type="component" value="Unassembled WGS sequence"/>
</dbReference>
<organism evidence="1 2">
    <name type="scientific">Phytophthora infestans</name>
    <name type="common">Potato late blight agent</name>
    <name type="synonym">Botrytis infestans</name>
    <dbReference type="NCBI Taxonomy" id="4787"/>
    <lineage>
        <taxon>Eukaryota</taxon>
        <taxon>Sar</taxon>
        <taxon>Stramenopiles</taxon>
        <taxon>Oomycota</taxon>
        <taxon>Peronosporomycetes</taxon>
        <taxon>Peronosporales</taxon>
        <taxon>Peronosporaceae</taxon>
        <taxon>Phytophthora</taxon>
    </lineage>
</organism>
<evidence type="ECO:0000313" key="1">
    <source>
        <dbReference type="EMBL" id="KAF4145519.1"/>
    </source>
</evidence>
<dbReference type="AlphaFoldDB" id="A0A8S9V2T5"/>
<gene>
    <name evidence="1" type="ORF">GN958_ATG05322</name>
</gene>
<name>A0A8S9V2T5_PHYIN</name>